<evidence type="ECO:0000259" key="4">
    <source>
        <dbReference type="PROSITE" id="PS50106"/>
    </source>
</evidence>
<dbReference type="InterPro" id="IPR001940">
    <property type="entry name" value="Peptidase_S1C"/>
</dbReference>
<dbReference type="PANTHER" id="PTHR43343">
    <property type="entry name" value="PEPTIDASE S12"/>
    <property type="match status" value="1"/>
</dbReference>
<dbReference type="KEGG" id="lpav:PLANPX_4664"/>
<dbReference type="PROSITE" id="PS50106">
    <property type="entry name" value="PDZ"/>
    <property type="match status" value="1"/>
</dbReference>
<sequence>MSHRFASPLVRLSLLAGLSAASALSLPATLRAQQTPAPATLPSERDLLFDELHRDVAAMERELGIYKRVVRLVAPSVVHVQAKPLAEFRFRREVEEAGSGVIIAVGGKNYVLTNRHVVKHSDPEHIRLELHDGREIKPTEIFTDPETDVAALAVDAPDLIPARVGDSEQCEIGDVVMAFGNPFNLRQSVTRGIISGMGRSNLDLGDGGVDYQNFMQTDAAINPGNSGGPLVSLRGEVIGLNTAIASNSGGNDGIGFSIPMNIAMSITRQLVEHGRVDRGFLGVMLDGNFNLEAAKTVGLPRLMGALVKQVTERSPAALAGVQTNDVILRFNSSNIESDQHLINLVKLSDVGRPVDLVVLRNGQMLNIKAQIGRLDDFAADNDAALKAAR</sequence>
<dbReference type="InterPro" id="IPR009003">
    <property type="entry name" value="Peptidase_S1_PA"/>
</dbReference>
<dbReference type="EMBL" id="AP021861">
    <property type="protein sequence ID" value="BBO35052.1"/>
    <property type="molecule type" value="Genomic_DNA"/>
</dbReference>
<dbReference type="InterPro" id="IPR051201">
    <property type="entry name" value="Chloro_Bact_Ser_Proteases"/>
</dbReference>
<keyword evidence="3" id="KW-0732">Signal</keyword>
<keyword evidence="1 5" id="KW-0645">Protease</keyword>
<evidence type="ECO:0000256" key="3">
    <source>
        <dbReference type="SAM" id="SignalP"/>
    </source>
</evidence>
<dbReference type="GO" id="GO:0004252">
    <property type="term" value="F:serine-type endopeptidase activity"/>
    <property type="evidence" value="ECO:0007669"/>
    <property type="project" value="InterPro"/>
</dbReference>
<reference evidence="6" key="1">
    <citation type="submission" date="2019-10" db="EMBL/GenBank/DDBJ databases">
        <title>Lacipirellula parvula gen. nov., sp. nov., representing a lineage of planctomycetes widespread in freshwater anoxic habitats, and description of the family Lacipirellulaceae.</title>
        <authorList>
            <person name="Dedysh S.N."/>
            <person name="Kulichevskaya I.S."/>
            <person name="Beletsky A.V."/>
            <person name="Rakitin A.L."/>
            <person name="Mardanov A.V."/>
            <person name="Ivanova A.A."/>
            <person name="Saltykova V.X."/>
            <person name="Rijpstra W.I.C."/>
            <person name="Sinninghe Damste J.S."/>
            <person name="Ravin N.V."/>
        </authorList>
    </citation>
    <scope>NUCLEOTIDE SEQUENCE [LARGE SCALE GENOMIC DNA]</scope>
    <source>
        <strain evidence="6">PX69</strain>
    </source>
</reference>
<accession>A0A5K7XG97</accession>
<name>A0A5K7XG97_9BACT</name>
<dbReference type="AlphaFoldDB" id="A0A5K7XG97"/>
<evidence type="ECO:0000313" key="6">
    <source>
        <dbReference type="Proteomes" id="UP000326837"/>
    </source>
</evidence>
<dbReference type="Gene3D" id="2.40.10.120">
    <property type="match status" value="1"/>
</dbReference>
<dbReference type="PRINTS" id="PR00834">
    <property type="entry name" value="PROTEASES2C"/>
</dbReference>
<feature type="signal peptide" evidence="3">
    <location>
        <begin position="1"/>
        <end position="23"/>
    </location>
</feature>
<dbReference type="Pfam" id="PF13365">
    <property type="entry name" value="Trypsin_2"/>
    <property type="match status" value="1"/>
</dbReference>
<dbReference type="SUPFAM" id="SSF50494">
    <property type="entry name" value="Trypsin-like serine proteases"/>
    <property type="match status" value="1"/>
</dbReference>
<keyword evidence="2" id="KW-0378">Hydrolase</keyword>
<organism evidence="5 6">
    <name type="scientific">Lacipirellula parvula</name>
    <dbReference type="NCBI Taxonomy" id="2650471"/>
    <lineage>
        <taxon>Bacteria</taxon>
        <taxon>Pseudomonadati</taxon>
        <taxon>Planctomycetota</taxon>
        <taxon>Planctomycetia</taxon>
        <taxon>Pirellulales</taxon>
        <taxon>Lacipirellulaceae</taxon>
        <taxon>Lacipirellula</taxon>
    </lineage>
</organism>
<feature type="chain" id="PRO_5024812804" evidence="3">
    <location>
        <begin position="24"/>
        <end position="389"/>
    </location>
</feature>
<dbReference type="Gene3D" id="2.30.42.10">
    <property type="match status" value="1"/>
</dbReference>
<dbReference type="SMART" id="SM00228">
    <property type="entry name" value="PDZ"/>
    <property type="match status" value="1"/>
</dbReference>
<dbReference type="Proteomes" id="UP000326837">
    <property type="component" value="Chromosome"/>
</dbReference>
<gene>
    <name evidence="5" type="ORF">PLANPX_4664</name>
</gene>
<keyword evidence="6" id="KW-1185">Reference proteome</keyword>
<protein>
    <submittedName>
        <fullName evidence="5">Serine protease MucD/AlgY associated with sigma factor RpoE</fullName>
    </submittedName>
</protein>
<evidence type="ECO:0000256" key="2">
    <source>
        <dbReference type="ARBA" id="ARBA00022801"/>
    </source>
</evidence>
<evidence type="ECO:0000256" key="1">
    <source>
        <dbReference type="ARBA" id="ARBA00022670"/>
    </source>
</evidence>
<dbReference type="GO" id="GO:0006508">
    <property type="term" value="P:proteolysis"/>
    <property type="evidence" value="ECO:0007669"/>
    <property type="project" value="UniProtKB-KW"/>
</dbReference>
<dbReference type="InterPro" id="IPR001478">
    <property type="entry name" value="PDZ"/>
</dbReference>
<dbReference type="InterPro" id="IPR036034">
    <property type="entry name" value="PDZ_sf"/>
</dbReference>
<dbReference type="SUPFAM" id="SSF50156">
    <property type="entry name" value="PDZ domain-like"/>
    <property type="match status" value="1"/>
</dbReference>
<dbReference type="PANTHER" id="PTHR43343:SF3">
    <property type="entry name" value="PROTEASE DO-LIKE 8, CHLOROPLASTIC"/>
    <property type="match status" value="1"/>
</dbReference>
<proteinExistence type="predicted"/>
<dbReference type="RefSeq" id="WP_152100513.1">
    <property type="nucleotide sequence ID" value="NZ_AP021861.1"/>
</dbReference>
<feature type="domain" description="PDZ" evidence="4">
    <location>
        <begin position="270"/>
        <end position="362"/>
    </location>
</feature>
<evidence type="ECO:0000313" key="5">
    <source>
        <dbReference type="EMBL" id="BBO35052.1"/>
    </source>
</evidence>
<dbReference type="Pfam" id="PF13180">
    <property type="entry name" value="PDZ_2"/>
    <property type="match status" value="1"/>
</dbReference>